<dbReference type="SUPFAM" id="SSF53146">
    <property type="entry name" value="Nitrogenase accessory factor-like"/>
    <property type="match status" value="1"/>
</dbReference>
<feature type="region of interest" description="Disordered" evidence="1">
    <location>
        <begin position="112"/>
        <end position="133"/>
    </location>
</feature>
<evidence type="ECO:0000259" key="2">
    <source>
        <dbReference type="Pfam" id="PF02579"/>
    </source>
</evidence>
<dbReference type="STRING" id="246199.CUS_7100"/>
<dbReference type="InterPro" id="IPR003731">
    <property type="entry name" value="Di-Nase_FeMo-co_biosynth"/>
</dbReference>
<dbReference type="CDD" id="cd00851">
    <property type="entry name" value="MTH1175"/>
    <property type="match status" value="1"/>
</dbReference>
<dbReference type="Pfam" id="PF02579">
    <property type="entry name" value="Nitro_FeMo-Co"/>
    <property type="match status" value="1"/>
</dbReference>
<dbReference type="Proteomes" id="UP000004259">
    <property type="component" value="Unassembled WGS sequence"/>
</dbReference>
<dbReference type="Gene3D" id="3.30.420.130">
    <property type="entry name" value="Dinitrogenase iron-molybdenum cofactor biosynthesis domain"/>
    <property type="match status" value="1"/>
</dbReference>
<organism evidence="3 4">
    <name type="scientific">Ruminococcus albus 8</name>
    <dbReference type="NCBI Taxonomy" id="246199"/>
    <lineage>
        <taxon>Bacteria</taxon>
        <taxon>Bacillati</taxon>
        <taxon>Bacillota</taxon>
        <taxon>Clostridia</taxon>
        <taxon>Eubacteriales</taxon>
        <taxon>Oscillospiraceae</taxon>
        <taxon>Ruminococcus</taxon>
    </lineage>
</organism>
<keyword evidence="4" id="KW-1185">Reference proteome</keyword>
<feature type="compositionally biased region" description="Basic and acidic residues" evidence="1">
    <location>
        <begin position="113"/>
        <end position="123"/>
    </location>
</feature>
<feature type="domain" description="Dinitrogenase iron-molybdenum cofactor biosynthesis" evidence="2">
    <location>
        <begin position="15"/>
        <end position="102"/>
    </location>
</feature>
<name>E9SDT5_RUMAL</name>
<dbReference type="PANTHER" id="PTHR42983">
    <property type="entry name" value="DINITROGENASE IRON-MOLYBDENUM COFACTOR PROTEIN-RELATED"/>
    <property type="match status" value="1"/>
</dbReference>
<evidence type="ECO:0000313" key="4">
    <source>
        <dbReference type="Proteomes" id="UP000004259"/>
    </source>
</evidence>
<dbReference type="EMBL" id="ADKM02000091">
    <property type="protein sequence ID" value="EGC02679.1"/>
    <property type="molecule type" value="Genomic_DNA"/>
</dbReference>
<dbReference type="eggNOG" id="COG1433">
    <property type="taxonomic scope" value="Bacteria"/>
</dbReference>
<dbReference type="OrthoDB" id="280278at2"/>
<reference evidence="3 4" key="1">
    <citation type="submission" date="2011-02" db="EMBL/GenBank/DDBJ databases">
        <authorList>
            <person name="Nelson K.E."/>
            <person name="Sutton G."/>
            <person name="Torralba M."/>
            <person name="Durkin S."/>
            <person name="Harkins D."/>
            <person name="Montgomery R."/>
            <person name="Ziemer C."/>
            <person name="Klaassens E."/>
            <person name="Ocuiv P."/>
            <person name="Morrison M."/>
        </authorList>
    </citation>
    <scope>NUCLEOTIDE SEQUENCE [LARGE SCALE GENOMIC DNA]</scope>
    <source>
        <strain evidence="3 4">8</strain>
    </source>
</reference>
<dbReference type="AlphaFoldDB" id="E9SDT5"/>
<sequence length="133" mass="13636">MKGTDNMKIAVTYENGQIFQHFGKTEQFKFYEVEGGKVISEQVLGTNGAGHGALAGFLKVMGADVLICGGIGGGAQMAVKEAGIALFGGNSGSADDAVAAYLANALVQNESPTCDHHSHEHGAGHSCGHKCGE</sequence>
<evidence type="ECO:0000313" key="3">
    <source>
        <dbReference type="EMBL" id="EGC02679.1"/>
    </source>
</evidence>
<protein>
    <submittedName>
        <fullName evidence="3">Dinitrogenase iron-molybdenum cofactor</fullName>
    </submittedName>
</protein>
<accession>E9SDT5</accession>
<dbReference type="InterPro" id="IPR036105">
    <property type="entry name" value="DiNase_FeMo-co_biosyn_sf"/>
</dbReference>
<dbReference type="PANTHER" id="PTHR42983:SF1">
    <property type="entry name" value="IRON-MOLYBDENUM PROTEIN"/>
    <property type="match status" value="1"/>
</dbReference>
<dbReference type="InterPro" id="IPR033913">
    <property type="entry name" value="MTH1175_dom"/>
</dbReference>
<comment type="caution">
    <text evidence="3">The sequence shown here is derived from an EMBL/GenBank/DDBJ whole genome shotgun (WGS) entry which is preliminary data.</text>
</comment>
<gene>
    <name evidence="3" type="ORF">CUS_7100</name>
</gene>
<proteinExistence type="predicted"/>
<evidence type="ECO:0000256" key="1">
    <source>
        <dbReference type="SAM" id="MobiDB-lite"/>
    </source>
</evidence>